<gene>
    <name evidence="2" type="ORF">EXIGLDRAFT_293031</name>
</gene>
<evidence type="ECO:0000313" key="2">
    <source>
        <dbReference type="EMBL" id="KZV98650.1"/>
    </source>
</evidence>
<reference evidence="2 3" key="1">
    <citation type="journal article" date="2016" name="Mol. Biol. Evol.">
        <title>Comparative Genomics of Early-Diverging Mushroom-Forming Fungi Provides Insights into the Origins of Lignocellulose Decay Capabilities.</title>
        <authorList>
            <person name="Nagy L.G."/>
            <person name="Riley R."/>
            <person name="Tritt A."/>
            <person name="Adam C."/>
            <person name="Daum C."/>
            <person name="Floudas D."/>
            <person name="Sun H."/>
            <person name="Yadav J.S."/>
            <person name="Pangilinan J."/>
            <person name="Larsson K.H."/>
            <person name="Matsuura K."/>
            <person name="Barry K."/>
            <person name="Labutti K."/>
            <person name="Kuo R."/>
            <person name="Ohm R.A."/>
            <person name="Bhattacharya S.S."/>
            <person name="Shirouzu T."/>
            <person name="Yoshinaga Y."/>
            <person name="Martin F.M."/>
            <person name="Grigoriev I.V."/>
            <person name="Hibbett D.S."/>
        </authorList>
    </citation>
    <scope>NUCLEOTIDE SEQUENCE [LARGE SCALE GENOMIC DNA]</scope>
    <source>
        <strain evidence="2 3">HHB12029</strain>
    </source>
</reference>
<dbReference type="Proteomes" id="UP000077266">
    <property type="component" value="Unassembled WGS sequence"/>
</dbReference>
<accession>A0A165M1Z1</accession>
<feature type="region of interest" description="Disordered" evidence="1">
    <location>
        <begin position="103"/>
        <end position="125"/>
    </location>
</feature>
<organism evidence="2 3">
    <name type="scientific">Exidia glandulosa HHB12029</name>
    <dbReference type="NCBI Taxonomy" id="1314781"/>
    <lineage>
        <taxon>Eukaryota</taxon>
        <taxon>Fungi</taxon>
        <taxon>Dikarya</taxon>
        <taxon>Basidiomycota</taxon>
        <taxon>Agaricomycotina</taxon>
        <taxon>Agaricomycetes</taxon>
        <taxon>Auriculariales</taxon>
        <taxon>Exidiaceae</taxon>
        <taxon>Exidia</taxon>
    </lineage>
</organism>
<feature type="region of interest" description="Disordered" evidence="1">
    <location>
        <begin position="203"/>
        <end position="224"/>
    </location>
</feature>
<dbReference type="InParanoid" id="A0A165M1Z1"/>
<keyword evidence="3" id="KW-1185">Reference proteome</keyword>
<feature type="compositionally biased region" description="Low complexity" evidence="1">
    <location>
        <begin position="103"/>
        <end position="115"/>
    </location>
</feature>
<sequence>MRWTLWPTGPTGVRGAERSCSLVRSGALRFGRSWLHAPTGTEPERPFSSRRAQKTGRPDGNTATRLLRRRVHSKTSRALPGDISYSSSAECRIWLAVVSFRPSSSSGPQQSSHSSTGRHPTGALGIGRRRALASTHRSGVIGHRRIHHEQADACIALLLQQGCVGKMRSQYRWTQRAVLVPPRPGLSFCTTVLRAGIIQKRSGLGLPRRPHSRRPAVSPRDQES</sequence>
<evidence type="ECO:0000313" key="3">
    <source>
        <dbReference type="Proteomes" id="UP000077266"/>
    </source>
</evidence>
<dbReference type="EMBL" id="KV425916">
    <property type="protein sequence ID" value="KZV98650.1"/>
    <property type="molecule type" value="Genomic_DNA"/>
</dbReference>
<dbReference type="AlphaFoldDB" id="A0A165M1Z1"/>
<protein>
    <submittedName>
        <fullName evidence="2">Uncharacterized protein</fullName>
    </submittedName>
</protein>
<proteinExistence type="predicted"/>
<name>A0A165M1Z1_EXIGL</name>
<evidence type="ECO:0000256" key="1">
    <source>
        <dbReference type="SAM" id="MobiDB-lite"/>
    </source>
</evidence>
<feature type="region of interest" description="Disordered" evidence="1">
    <location>
        <begin position="34"/>
        <end position="63"/>
    </location>
</feature>